<gene>
    <name evidence="3" type="ORF">METZ01_LOCUS239487</name>
</gene>
<protein>
    <recommendedName>
        <fullName evidence="2">Cupin type-2 domain-containing protein</fullName>
    </recommendedName>
</protein>
<dbReference type="EMBL" id="UINC01061253">
    <property type="protein sequence ID" value="SVB86633.1"/>
    <property type="molecule type" value="Genomic_DNA"/>
</dbReference>
<reference evidence="3" key="1">
    <citation type="submission" date="2018-05" db="EMBL/GenBank/DDBJ databases">
        <authorList>
            <person name="Lanie J.A."/>
            <person name="Ng W.-L."/>
            <person name="Kazmierczak K.M."/>
            <person name="Andrzejewski T.M."/>
            <person name="Davidsen T.M."/>
            <person name="Wayne K.J."/>
            <person name="Tettelin H."/>
            <person name="Glass J.I."/>
            <person name="Rusch D."/>
            <person name="Podicherti R."/>
            <person name="Tsui H.-C.T."/>
            <person name="Winkler M.E."/>
        </authorList>
    </citation>
    <scope>NUCLEOTIDE SEQUENCE</scope>
</reference>
<feature type="domain" description="Cupin type-2" evidence="2">
    <location>
        <begin position="42"/>
        <end position="113"/>
    </location>
</feature>
<sequence>MYFKQTEAGDEKKAQRIHEGDGLIERRNLFGSSSNLPIQIEIWELEEGVSEGDHIHGETRPLEEIYYFLEGSGEMTIEGERVLVEKNDALMVPPGLDHGIRNTGTGPLKMMIVWGISSYK</sequence>
<evidence type="ECO:0000256" key="1">
    <source>
        <dbReference type="ARBA" id="ARBA00022723"/>
    </source>
</evidence>
<dbReference type="Gene3D" id="2.60.120.10">
    <property type="entry name" value="Jelly Rolls"/>
    <property type="match status" value="1"/>
</dbReference>
<keyword evidence="1" id="KW-0479">Metal-binding</keyword>
<dbReference type="Pfam" id="PF07883">
    <property type="entry name" value="Cupin_2"/>
    <property type="match status" value="1"/>
</dbReference>
<evidence type="ECO:0000313" key="3">
    <source>
        <dbReference type="EMBL" id="SVB86633.1"/>
    </source>
</evidence>
<dbReference type="GO" id="GO:0046872">
    <property type="term" value="F:metal ion binding"/>
    <property type="evidence" value="ECO:0007669"/>
    <property type="project" value="UniProtKB-KW"/>
</dbReference>
<dbReference type="PANTHER" id="PTHR35848:SF6">
    <property type="entry name" value="CUPIN TYPE-2 DOMAIN-CONTAINING PROTEIN"/>
    <property type="match status" value="1"/>
</dbReference>
<dbReference type="InterPro" id="IPR014710">
    <property type="entry name" value="RmlC-like_jellyroll"/>
</dbReference>
<organism evidence="3">
    <name type="scientific">marine metagenome</name>
    <dbReference type="NCBI Taxonomy" id="408172"/>
    <lineage>
        <taxon>unclassified sequences</taxon>
        <taxon>metagenomes</taxon>
        <taxon>ecological metagenomes</taxon>
    </lineage>
</organism>
<dbReference type="InterPro" id="IPR051610">
    <property type="entry name" value="GPI/OXD"/>
</dbReference>
<name>A0A382HIZ0_9ZZZZ</name>
<evidence type="ECO:0000259" key="2">
    <source>
        <dbReference type="Pfam" id="PF07883"/>
    </source>
</evidence>
<proteinExistence type="predicted"/>
<dbReference type="InterPro" id="IPR013096">
    <property type="entry name" value="Cupin_2"/>
</dbReference>
<accession>A0A382HIZ0</accession>
<dbReference type="SUPFAM" id="SSF51182">
    <property type="entry name" value="RmlC-like cupins"/>
    <property type="match status" value="1"/>
</dbReference>
<dbReference type="InterPro" id="IPR011051">
    <property type="entry name" value="RmlC_Cupin_sf"/>
</dbReference>
<dbReference type="AlphaFoldDB" id="A0A382HIZ0"/>
<dbReference type="PANTHER" id="PTHR35848">
    <property type="entry name" value="OXALATE-BINDING PROTEIN"/>
    <property type="match status" value="1"/>
</dbReference>